<dbReference type="InterPro" id="IPR004919">
    <property type="entry name" value="GmrSD_N"/>
</dbReference>
<evidence type="ECO:0000313" key="2">
    <source>
        <dbReference type="EMBL" id="TPX64177.1"/>
    </source>
</evidence>
<dbReference type="PANTHER" id="PTHR35149:SF2">
    <property type="entry name" value="DUF262 DOMAIN-CONTAINING PROTEIN"/>
    <property type="match status" value="1"/>
</dbReference>
<evidence type="ECO:0000313" key="3">
    <source>
        <dbReference type="Proteomes" id="UP000320333"/>
    </source>
</evidence>
<keyword evidence="3" id="KW-1185">Reference proteome</keyword>
<sequence length="433" mass="49125">MLSHFGSSCPGLSDHKARSDIFRQTLFHVFHGHARLEIPIMQRRFCWNDETLQKWFDDAAKDIPGIDTATIVYNESDTRSYPTGRSVPFEMQVRNCKMARFRVREDDSALVVIDGQQRLTSSSLLLAAIRDALMAQPTSGELEQVVEMTLDTIRKVLFSGSEGLDLDQVSEEAKMLEDGAILEAARLIPSYPDRRLFYCLIGKNGYAAVQALFPESLSARVCVARNLFDSLATPLNARELCSLTYSVLYNYTCMSNYLIAPNLNLAQMFQWFQELQINNELAFAGRILTPGISFNTMDFSRNFFMSVCVDYDLEMQTWMYKQLWLPVEEATSSDSEKFEVLLKEYMASYPVKDEGGADRVPESIIAAAKFSRPERLVMYIRFLVYFYGRVDVSNELEAKMASAADLKARVKSLQSMQQSQLEDASDKSALGFI</sequence>
<accession>A0A507ELD2</accession>
<feature type="non-terminal residue" evidence="2">
    <location>
        <position position="433"/>
    </location>
</feature>
<dbReference type="OrthoDB" id="192041at2759"/>
<name>A0A507ELD2_9FUNG</name>
<evidence type="ECO:0000259" key="1">
    <source>
        <dbReference type="Pfam" id="PF03235"/>
    </source>
</evidence>
<organism evidence="2 3">
    <name type="scientific">Chytriomyces confervae</name>
    <dbReference type="NCBI Taxonomy" id="246404"/>
    <lineage>
        <taxon>Eukaryota</taxon>
        <taxon>Fungi</taxon>
        <taxon>Fungi incertae sedis</taxon>
        <taxon>Chytridiomycota</taxon>
        <taxon>Chytridiomycota incertae sedis</taxon>
        <taxon>Chytridiomycetes</taxon>
        <taxon>Chytridiales</taxon>
        <taxon>Chytriomycetaceae</taxon>
        <taxon>Chytriomyces</taxon>
    </lineage>
</organism>
<dbReference type="Proteomes" id="UP000320333">
    <property type="component" value="Unassembled WGS sequence"/>
</dbReference>
<dbReference type="EMBL" id="QEAP01000559">
    <property type="protein sequence ID" value="TPX64177.1"/>
    <property type="molecule type" value="Genomic_DNA"/>
</dbReference>
<gene>
    <name evidence="2" type="ORF">CcCBS67573_g08472</name>
</gene>
<dbReference type="Pfam" id="PF03235">
    <property type="entry name" value="GmrSD_N"/>
    <property type="match status" value="1"/>
</dbReference>
<dbReference type="AlphaFoldDB" id="A0A507ELD2"/>
<proteinExistence type="predicted"/>
<reference evidence="2 3" key="1">
    <citation type="journal article" date="2019" name="Sci. Rep.">
        <title>Comparative genomics of chytrid fungi reveal insights into the obligate biotrophic and pathogenic lifestyle of Synchytrium endobioticum.</title>
        <authorList>
            <person name="van de Vossenberg B.T.L.H."/>
            <person name="Warris S."/>
            <person name="Nguyen H.D.T."/>
            <person name="van Gent-Pelzer M.P.E."/>
            <person name="Joly D.L."/>
            <person name="van de Geest H.C."/>
            <person name="Bonants P.J.M."/>
            <person name="Smith D.S."/>
            <person name="Levesque C.A."/>
            <person name="van der Lee T.A.J."/>
        </authorList>
    </citation>
    <scope>NUCLEOTIDE SEQUENCE [LARGE SCALE GENOMIC DNA]</scope>
    <source>
        <strain evidence="2 3">CBS 675.73</strain>
    </source>
</reference>
<dbReference type="PANTHER" id="PTHR35149">
    <property type="entry name" value="SLL5132 PROTEIN"/>
    <property type="match status" value="1"/>
</dbReference>
<feature type="domain" description="GmrSD restriction endonucleases N-terminal" evidence="1">
    <location>
        <begin position="29"/>
        <end position="142"/>
    </location>
</feature>
<comment type="caution">
    <text evidence="2">The sequence shown here is derived from an EMBL/GenBank/DDBJ whole genome shotgun (WGS) entry which is preliminary data.</text>
</comment>
<protein>
    <recommendedName>
        <fullName evidence="1">GmrSD restriction endonucleases N-terminal domain-containing protein</fullName>
    </recommendedName>
</protein>